<dbReference type="InterPro" id="IPR037523">
    <property type="entry name" value="VOC_core"/>
</dbReference>
<name>A0A1X7HGQ0_9BACL</name>
<dbReference type="InterPro" id="IPR029068">
    <property type="entry name" value="Glyas_Bleomycin-R_OHBP_Dase"/>
</dbReference>
<dbReference type="AlphaFoldDB" id="A0A1X7HGQ0"/>
<sequence length="161" mass="19129">MIKFISSVLFVKDIAVSRMFYEEILDQQIEIDYGVNIGYVGGFSIWKKDVAHQNIFRDNKAEIELIGNRKQQIELYFEVEYIDKICKKLKDHQIEFVHDMFEQPWGQRVFRVYDPDKYIIELGEPMNVVIKRYYETGMTFEEVAERSSTPISIVRSVINNK</sequence>
<dbReference type="Proteomes" id="UP000192940">
    <property type="component" value="Chromosome I"/>
</dbReference>
<dbReference type="EMBL" id="LT840184">
    <property type="protein sequence ID" value="SMF85818.1"/>
    <property type="molecule type" value="Genomic_DNA"/>
</dbReference>
<dbReference type="STRING" id="1313296.SAMN05661091_3170"/>
<dbReference type="InterPro" id="IPR025870">
    <property type="entry name" value="Glyoxalase-like_dom"/>
</dbReference>
<dbReference type="SUPFAM" id="SSF54593">
    <property type="entry name" value="Glyoxalase/Bleomycin resistance protein/Dihydroxybiphenyl dioxygenase"/>
    <property type="match status" value="1"/>
</dbReference>
<accession>A0A1X7HGQ0</accession>
<dbReference type="PROSITE" id="PS51819">
    <property type="entry name" value="VOC"/>
    <property type="match status" value="1"/>
</dbReference>
<dbReference type="Gene3D" id="3.10.180.10">
    <property type="entry name" value="2,3-Dihydroxybiphenyl 1,2-Dioxygenase, domain 1"/>
    <property type="match status" value="1"/>
</dbReference>
<keyword evidence="3" id="KW-1185">Reference proteome</keyword>
<proteinExistence type="predicted"/>
<feature type="domain" description="VOC" evidence="1">
    <location>
        <begin position="3"/>
        <end position="125"/>
    </location>
</feature>
<protein>
    <submittedName>
        <fullName evidence="2">Uncharacterized conserved protein PhnB, glyoxalase superfamily</fullName>
    </submittedName>
</protein>
<evidence type="ECO:0000313" key="2">
    <source>
        <dbReference type="EMBL" id="SMF85818.1"/>
    </source>
</evidence>
<organism evidence="2 3">
    <name type="scientific">Paenibacillus uliginis N3/975</name>
    <dbReference type="NCBI Taxonomy" id="1313296"/>
    <lineage>
        <taxon>Bacteria</taxon>
        <taxon>Bacillati</taxon>
        <taxon>Bacillota</taxon>
        <taxon>Bacilli</taxon>
        <taxon>Bacillales</taxon>
        <taxon>Paenibacillaceae</taxon>
        <taxon>Paenibacillus</taxon>
    </lineage>
</organism>
<reference evidence="2 3" key="1">
    <citation type="submission" date="2017-04" db="EMBL/GenBank/DDBJ databases">
        <authorList>
            <person name="Afonso C.L."/>
            <person name="Miller P.J."/>
            <person name="Scott M.A."/>
            <person name="Spackman E."/>
            <person name="Goraichik I."/>
            <person name="Dimitrov K.M."/>
            <person name="Suarez D.L."/>
            <person name="Swayne D.E."/>
        </authorList>
    </citation>
    <scope>NUCLEOTIDE SEQUENCE [LARGE SCALE GENOMIC DNA]</scope>
    <source>
        <strain evidence="2 3">N3/975</strain>
    </source>
</reference>
<evidence type="ECO:0000259" key="1">
    <source>
        <dbReference type="PROSITE" id="PS51819"/>
    </source>
</evidence>
<dbReference type="RefSeq" id="WP_208914063.1">
    <property type="nucleotide sequence ID" value="NZ_LT840184.1"/>
</dbReference>
<dbReference type="Pfam" id="PF12681">
    <property type="entry name" value="Glyoxalase_2"/>
    <property type="match status" value="1"/>
</dbReference>
<gene>
    <name evidence="2" type="ORF">SAMN05661091_3170</name>
</gene>
<evidence type="ECO:0000313" key="3">
    <source>
        <dbReference type="Proteomes" id="UP000192940"/>
    </source>
</evidence>